<gene>
    <name evidence="1" type="ORF">CGGC5_v010140</name>
</gene>
<accession>A0A7J6J2U9</accession>
<dbReference type="Proteomes" id="UP000011096">
    <property type="component" value="Unassembled WGS sequence"/>
</dbReference>
<reference evidence="1 2" key="2">
    <citation type="submission" date="2020-04" db="EMBL/GenBank/DDBJ databases">
        <title>Genome sequencing and assembly of multiple isolates from the Colletotrichum gloeosporioides species complex.</title>
        <authorList>
            <person name="Gan P."/>
            <person name="Shirasu K."/>
        </authorList>
    </citation>
    <scope>NUCLEOTIDE SEQUENCE [LARGE SCALE GENOMIC DNA]</scope>
    <source>
        <strain evidence="1 2">Nara gc5</strain>
    </source>
</reference>
<evidence type="ECO:0000313" key="1">
    <source>
        <dbReference type="EMBL" id="KAF4483275.1"/>
    </source>
</evidence>
<proteinExistence type="predicted"/>
<name>A0A7J6J2U9_COLFN</name>
<organism evidence="1 2">
    <name type="scientific">Colletotrichum fructicola (strain Nara gc5)</name>
    <name type="common">Anthracnose fungus</name>
    <name type="synonym">Colletotrichum gloeosporioides (strain Nara gc5)</name>
    <dbReference type="NCBI Taxonomy" id="1213859"/>
    <lineage>
        <taxon>Eukaryota</taxon>
        <taxon>Fungi</taxon>
        <taxon>Dikarya</taxon>
        <taxon>Ascomycota</taxon>
        <taxon>Pezizomycotina</taxon>
        <taxon>Sordariomycetes</taxon>
        <taxon>Hypocreomycetidae</taxon>
        <taxon>Glomerellales</taxon>
        <taxon>Glomerellaceae</taxon>
        <taxon>Colletotrichum</taxon>
        <taxon>Colletotrichum gloeosporioides species complex</taxon>
    </lineage>
</organism>
<sequence length="134" mass="15265">MSKLWMVQPVYFAILVVGHLVVFECFGDVFELVEYFEKRWIITAVSAEDDVCQQCFFKFVAVLRERAFASKLADIILFFSDELGEAVTALEAVTEVAIEVSLAQAILALEYFPVRVIRQSTRCASRRQTAKKKT</sequence>
<dbReference type="GeneID" id="90980068"/>
<dbReference type="AlphaFoldDB" id="A0A7J6J2U9"/>
<comment type="caution">
    <text evidence="1">The sequence shown here is derived from an EMBL/GenBank/DDBJ whole genome shotgun (WGS) entry which is preliminary data.</text>
</comment>
<keyword evidence="2" id="KW-1185">Reference proteome</keyword>
<protein>
    <submittedName>
        <fullName evidence="1">Uncharacterized protein</fullName>
    </submittedName>
</protein>
<dbReference type="EMBL" id="ANPB02000005">
    <property type="protein sequence ID" value="KAF4483275.1"/>
    <property type="molecule type" value="Genomic_DNA"/>
</dbReference>
<dbReference type="InParanoid" id="A0A7J6J2U9"/>
<reference evidence="1 2" key="1">
    <citation type="submission" date="2012-08" db="EMBL/GenBank/DDBJ databases">
        <authorList>
            <person name="Gan P.H.P."/>
            <person name="Ikeda K."/>
            <person name="Irieda H."/>
            <person name="Narusaka M."/>
            <person name="O'Connell R.J."/>
            <person name="Narusaka Y."/>
            <person name="Takano Y."/>
            <person name="Kubo Y."/>
            <person name="Shirasu K."/>
        </authorList>
    </citation>
    <scope>NUCLEOTIDE SEQUENCE [LARGE SCALE GENOMIC DNA]</scope>
    <source>
        <strain evidence="1 2">Nara gc5</strain>
    </source>
</reference>
<dbReference type="RefSeq" id="XP_066008566.1">
    <property type="nucleotide sequence ID" value="XM_066152272.1"/>
</dbReference>
<evidence type="ECO:0000313" key="2">
    <source>
        <dbReference type="Proteomes" id="UP000011096"/>
    </source>
</evidence>